<dbReference type="AlphaFoldDB" id="A0A843VNS7"/>
<evidence type="ECO:0000313" key="1">
    <source>
        <dbReference type="EMBL" id="MQL94794.1"/>
    </source>
</evidence>
<proteinExistence type="predicted"/>
<protein>
    <submittedName>
        <fullName evidence="1">Uncharacterized protein</fullName>
    </submittedName>
</protein>
<gene>
    <name evidence="1" type="ORF">Taro_027448</name>
</gene>
<keyword evidence="2" id="KW-1185">Reference proteome</keyword>
<accession>A0A843VNS7</accession>
<evidence type="ECO:0000313" key="2">
    <source>
        <dbReference type="Proteomes" id="UP000652761"/>
    </source>
</evidence>
<dbReference type="EMBL" id="NMUH01001716">
    <property type="protein sequence ID" value="MQL94794.1"/>
    <property type="molecule type" value="Genomic_DNA"/>
</dbReference>
<dbReference type="Proteomes" id="UP000652761">
    <property type="component" value="Unassembled WGS sequence"/>
</dbReference>
<organism evidence="1 2">
    <name type="scientific">Colocasia esculenta</name>
    <name type="common">Wild taro</name>
    <name type="synonym">Arum esculentum</name>
    <dbReference type="NCBI Taxonomy" id="4460"/>
    <lineage>
        <taxon>Eukaryota</taxon>
        <taxon>Viridiplantae</taxon>
        <taxon>Streptophyta</taxon>
        <taxon>Embryophyta</taxon>
        <taxon>Tracheophyta</taxon>
        <taxon>Spermatophyta</taxon>
        <taxon>Magnoliopsida</taxon>
        <taxon>Liliopsida</taxon>
        <taxon>Araceae</taxon>
        <taxon>Aroideae</taxon>
        <taxon>Colocasieae</taxon>
        <taxon>Colocasia</taxon>
    </lineage>
</organism>
<name>A0A843VNS7_COLES</name>
<reference evidence="1" key="1">
    <citation type="submission" date="2017-07" db="EMBL/GenBank/DDBJ databases">
        <title>Taro Niue Genome Assembly and Annotation.</title>
        <authorList>
            <person name="Atibalentja N."/>
            <person name="Keating K."/>
            <person name="Fields C.J."/>
        </authorList>
    </citation>
    <scope>NUCLEOTIDE SEQUENCE</scope>
    <source>
        <strain evidence="1">Niue_2</strain>
        <tissue evidence="1">Leaf</tissue>
    </source>
</reference>
<sequence>MDTLRRTALANGRSPRALSCTQRAVSHVKRLPFETFLGAPAAPEERERERERAPSHPVSPLVCSVLALDAVGVGWGGRERSRLASSVRENLLNPVLPAEEQGWPVGQVCLVIRSAFEGLVAGLRSSLGLSDSRTGVFTCRGTFGIPASGLGARALRYSWSTEWSLVGGRWISAGFASNPPISSEEGISTPVSAVQALHFSF</sequence>
<comment type="caution">
    <text evidence="1">The sequence shown here is derived from an EMBL/GenBank/DDBJ whole genome shotgun (WGS) entry which is preliminary data.</text>
</comment>